<evidence type="ECO:0000256" key="1">
    <source>
        <dbReference type="SAM" id="MobiDB-lite"/>
    </source>
</evidence>
<dbReference type="OrthoDB" id="157524at2157"/>
<organism evidence="6 7">
    <name type="scientific">Halorientalis persicus</name>
    <dbReference type="NCBI Taxonomy" id="1367881"/>
    <lineage>
        <taxon>Archaea</taxon>
        <taxon>Methanobacteriati</taxon>
        <taxon>Methanobacteriota</taxon>
        <taxon>Stenosarchaea group</taxon>
        <taxon>Halobacteria</taxon>
        <taxon>Halobacteriales</taxon>
        <taxon>Haloarculaceae</taxon>
        <taxon>Halorientalis</taxon>
    </lineage>
</organism>
<feature type="domain" description="DUF8167" evidence="3">
    <location>
        <begin position="9"/>
        <end position="103"/>
    </location>
</feature>
<dbReference type="Pfam" id="PF26502">
    <property type="entry name" value="DUF8167_2nd"/>
    <property type="match status" value="1"/>
</dbReference>
<keyword evidence="2" id="KW-1133">Transmembrane helix</keyword>
<dbReference type="Proteomes" id="UP000198775">
    <property type="component" value="Unassembled WGS sequence"/>
</dbReference>
<dbReference type="EMBL" id="FOCX01000002">
    <property type="protein sequence ID" value="SEN33220.1"/>
    <property type="molecule type" value="Genomic_DNA"/>
</dbReference>
<keyword evidence="7" id="KW-1185">Reference proteome</keyword>
<protein>
    <submittedName>
        <fullName evidence="6">Uncharacterized protein</fullName>
    </submittedName>
</protein>
<feature type="domain" description="DUF8167" evidence="5">
    <location>
        <begin position="217"/>
        <end position="302"/>
    </location>
</feature>
<dbReference type="Pfam" id="PF26501">
    <property type="entry name" value="DUF8167"/>
    <property type="match status" value="1"/>
</dbReference>
<sequence>MAAPSLPVEVLLGISFGVLLGIVVSFAVGVFSFTISYYWDQELSQVAVVVLILPLVAVDALYIGIIGSGVQQVPRLLIGLLVIVMIALYANSQGQKIAAELPRETTQPTERKRTLSAEAVDAVDGLGQVTIRTAGEIQEIDGYPSLSPDVRTTLAEGAWRLPADLPLPELERRLEDQLRTDHDLGEVSVSIDGRGRATITAAPPTAGVASQVPDGWRAVSVAALLPTGLTAEDEVSVRTAEGSVAGTVLGIDRTAGDSDEVVPDGGATTASGEGRVTVAVPASAAGTLLDAERGRIVVEPRGRRHDFEAFSLLDGTDRTIRRLTLTPAVREALADDEIQPLAVRGDVDAADAEVADTDSTDETPDADPAERGARHGWTFGPAQAALERAEEAFVVGETAVLRRLDEQTEAAR</sequence>
<evidence type="ECO:0000259" key="3">
    <source>
        <dbReference type="Pfam" id="PF26501"/>
    </source>
</evidence>
<proteinExistence type="predicted"/>
<name>A0A1H8FNQ3_9EURY</name>
<feature type="transmembrane region" description="Helical" evidence="2">
    <location>
        <begin position="73"/>
        <end position="90"/>
    </location>
</feature>
<accession>A0A1H8FNQ3</accession>
<dbReference type="InterPro" id="IPR058604">
    <property type="entry name" value="DUF8167_3rd"/>
</dbReference>
<keyword evidence="2" id="KW-0472">Membrane</keyword>
<dbReference type="Pfam" id="PF26503">
    <property type="entry name" value="DUF8167_3rd"/>
    <property type="match status" value="1"/>
</dbReference>
<dbReference type="RefSeq" id="WP_092657750.1">
    <property type="nucleotide sequence ID" value="NZ_FOCX01000002.1"/>
</dbReference>
<evidence type="ECO:0000256" key="2">
    <source>
        <dbReference type="SAM" id="Phobius"/>
    </source>
</evidence>
<evidence type="ECO:0000259" key="5">
    <source>
        <dbReference type="Pfam" id="PF26503"/>
    </source>
</evidence>
<feature type="region of interest" description="Disordered" evidence="1">
    <location>
        <begin position="345"/>
        <end position="375"/>
    </location>
</feature>
<feature type="transmembrane region" description="Helical" evidence="2">
    <location>
        <begin position="46"/>
        <end position="67"/>
    </location>
</feature>
<evidence type="ECO:0000313" key="6">
    <source>
        <dbReference type="EMBL" id="SEN33220.1"/>
    </source>
</evidence>
<feature type="compositionally biased region" description="Acidic residues" evidence="1">
    <location>
        <begin position="348"/>
        <end position="367"/>
    </location>
</feature>
<dbReference type="InterPro" id="IPR058480">
    <property type="entry name" value="DUF8167_N"/>
</dbReference>
<evidence type="ECO:0000259" key="4">
    <source>
        <dbReference type="Pfam" id="PF26502"/>
    </source>
</evidence>
<gene>
    <name evidence="6" type="ORF">SAMN05216388_1002335</name>
</gene>
<keyword evidence="2" id="KW-0812">Transmembrane</keyword>
<feature type="domain" description="DUF8167" evidence="4">
    <location>
        <begin position="129"/>
        <end position="203"/>
    </location>
</feature>
<reference evidence="7" key="1">
    <citation type="submission" date="2016-10" db="EMBL/GenBank/DDBJ databases">
        <authorList>
            <person name="Varghese N."/>
            <person name="Submissions S."/>
        </authorList>
    </citation>
    <scope>NUCLEOTIDE SEQUENCE [LARGE SCALE GENOMIC DNA]</scope>
    <source>
        <strain evidence="7">IBRC-M 10043</strain>
    </source>
</reference>
<dbReference type="InterPro" id="IPR058603">
    <property type="entry name" value="DUF8167_2nd"/>
</dbReference>
<dbReference type="AlphaFoldDB" id="A0A1H8FNQ3"/>
<evidence type="ECO:0000313" key="7">
    <source>
        <dbReference type="Proteomes" id="UP000198775"/>
    </source>
</evidence>
<feature type="transmembrane region" description="Helical" evidence="2">
    <location>
        <begin position="12"/>
        <end position="39"/>
    </location>
</feature>